<dbReference type="GeneID" id="9681550"/>
<dbReference type="STRING" id="564608.C1ML18"/>
<dbReference type="AlphaFoldDB" id="C1ML18"/>
<dbReference type="SMART" id="SM00879">
    <property type="entry name" value="Brix"/>
    <property type="match status" value="1"/>
</dbReference>
<dbReference type="PANTHER" id="PTHR22734">
    <property type="entry name" value="U3 SMALL NUCLEOLAR RIBONUCLEOPROTEIN PROTEIN IMP4"/>
    <property type="match status" value="1"/>
</dbReference>
<dbReference type="EMBL" id="GG663736">
    <property type="protein sequence ID" value="EEH59856.1"/>
    <property type="molecule type" value="Genomic_DNA"/>
</dbReference>
<dbReference type="RefSeq" id="XP_003056480.1">
    <property type="nucleotide sequence ID" value="XM_003056434.1"/>
</dbReference>
<dbReference type="Gene3D" id="3.40.50.10480">
    <property type="entry name" value="Probable brix-domain ribosomal biogenesis protein"/>
    <property type="match status" value="1"/>
</dbReference>
<protein>
    <submittedName>
        <fullName evidence="2">Ribosome biogenesis protein RPF1</fullName>
    </submittedName>
</protein>
<dbReference type="OrthoDB" id="10253204at2759"/>
<dbReference type="InterPro" id="IPR007109">
    <property type="entry name" value="Brix"/>
</dbReference>
<dbReference type="PANTHER" id="PTHR22734:SF3">
    <property type="entry name" value="RIBOSOME PRODUCTION FACTOR 1"/>
    <property type="match status" value="1"/>
</dbReference>
<dbReference type="GO" id="GO:0000460">
    <property type="term" value="P:maturation of 5.8S rRNA"/>
    <property type="evidence" value="ECO:0007669"/>
    <property type="project" value="TreeGrafter"/>
</dbReference>
<sequence>MEKKRTKLGRREEERIFFGSESNKKRVPKTIDNQRVKNDTFFQENDLDISGEIVEDEFASYFVNSTDPKVVLTTSRKPSQEMFRLLQSIFSVIPNAYYYARRSYYIEEIIRHSNARGFTDILVFNENRKFSKGAKINGLLHIHLPVGPTCLYRLSSLVYSEKIRNHGRSTTHHPELILNNFSTRLGHRIGRMFASIFPQRPEFQGRRVVTFHNQRDFIFFRHHRYVFEVRNESDEDFLAKFKADSLCESEQDLVQSYTSAELTCNTQKNSESKNSQRRERAFSDAFLPVTEIKSDAHHQSRELMINCKHSIERQALRARLQELGPRFTLKLLSIQKGTFNSKHGEYEYVFSGDAGGSKYDRRKFVL</sequence>
<evidence type="ECO:0000259" key="1">
    <source>
        <dbReference type="PROSITE" id="PS50833"/>
    </source>
</evidence>
<reference evidence="2 3" key="1">
    <citation type="journal article" date="2009" name="Science">
        <title>Green evolution and dynamic adaptations revealed by genomes of the marine picoeukaryotes Micromonas.</title>
        <authorList>
            <person name="Worden A.Z."/>
            <person name="Lee J.H."/>
            <person name="Mock T."/>
            <person name="Rouze P."/>
            <person name="Simmons M.P."/>
            <person name="Aerts A.L."/>
            <person name="Allen A.E."/>
            <person name="Cuvelier M.L."/>
            <person name="Derelle E."/>
            <person name="Everett M.V."/>
            <person name="Foulon E."/>
            <person name="Grimwood J."/>
            <person name="Gundlach H."/>
            <person name="Henrissat B."/>
            <person name="Napoli C."/>
            <person name="McDonald S.M."/>
            <person name="Parker M.S."/>
            <person name="Rombauts S."/>
            <person name="Salamov A."/>
            <person name="Von Dassow P."/>
            <person name="Badger J.H."/>
            <person name="Coutinho P.M."/>
            <person name="Demir E."/>
            <person name="Dubchak I."/>
            <person name="Gentemann C."/>
            <person name="Eikrem W."/>
            <person name="Gready J.E."/>
            <person name="John U."/>
            <person name="Lanier W."/>
            <person name="Lindquist E.A."/>
            <person name="Lucas S."/>
            <person name="Mayer K.F."/>
            <person name="Moreau H."/>
            <person name="Not F."/>
            <person name="Otillar R."/>
            <person name="Panaud O."/>
            <person name="Pangilinan J."/>
            <person name="Paulsen I."/>
            <person name="Piegu B."/>
            <person name="Poliakov A."/>
            <person name="Robbens S."/>
            <person name="Schmutz J."/>
            <person name="Toulza E."/>
            <person name="Wyss T."/>
            <person name="Zelensky A."/>
            <person name="Zhou K."/>
            <person name="Armbrust E.V."/>
            <person name="Bhattacharya D."/>
            <person name="Goodenough U.W."/>
            <person name="Van de Peer Y."/>
            <person name="Grigoriev I.V."/>
        </authorList>
    </citation>
    <scope>NUCLEOTIDE SEQUENCE [LARGE SCALE GENOMIC DNA]</scope>
    <source>
        <strain evidence="2 3">CCMP1545</strain>
    </source>
</reference>
<dbReference type="eggNOG" id="KOG2780">
    <property type="taxonomic scope" value="Eukaryota"/>
</dbReference>
<dbReference type="GO" id="GO:0042134">
    <property type="term" value="F:rRNA primary transcript binding"/>
    <property type="evidence" value="ECO:0007669"/>
    <property type="project" value="InterPro"/>
</dbReference>
<keyword evidence="3" id="KW-1185">Reference proteome</keyword>
<dbReference type="Pfam" id="PF04427">
    <property type="entry name" value="Brix"/>
    <property type="match status" value="1"/>
</dbReference>
<evidence type="ECO:0000313" key="3">
    <source>
        <dbReference type="Proteomes" id="UP000001876"/>
    </source>
</evidence>
<proteinExistence type="predicted"/>
<dbReference type="KEGG" id="mpp:MICPUCDRAFT_70727"/>
<dbReference type="SUPFAM" id="SSF52954">
    <property type="entry name" value="Class II aaRS ABD-related"/>
    <property type="match status" value="1"/>
</dbReference>
<dbReference type="OMA" id="RELMINC"/>
<feature type="domain" description="Brix" evidence="1">
    <location>
        <begin position="68"/>
        <end position="340"/>
    </location>
</feature>
<dbReference type="GO" id="GO:0005730">
    <property type="term" value="C:nucleolus"/>
    <property type="evidence" value="ECO:0007669"/>
    <property type="project" value="TreeGrafter"/>
</dbReference>
<dbReference type="GO" id="GO:0000470">
    <property type="term" value="P:maturation of LSU-rRNA"/>
    <property type="evidence" value="ECO:0007669"/>
    <property type="project" value="TreeGrafter"/>
</dbReference>
<dbReference type="InterPro" id="IPR044281">
    <property type="entry name" value="IMP4/RPF1"/>
</dbReference>
<dbReference type="GO" id="GO:0030687">
    <property type="term" value="C:preribosome, large subunit precursor"/>
    <property type="evidence" value="ECO:0007669"/>
    <property type="project" value="TreeGrafter"/>
</dbReference>
<name>C1ML18_MICPC</name>
<gene>
    <name evidence="2" type="primary">RPF1</name>
    <name evidence="2" type="ORF">MICPUCDRAFT_70727</name>
</gene>
<evidence type="ECO:0000313" key="2">
    <source>
        <dbReference type="EMBL" id="EEH59856.1"/>
    </source>
</evidence>
<dbReference type="Proteomes" id="UP000001876">
    <property type="component" value="Unassembled WGS sequence"/>
</dbReference>
<dbReference type="PROSITE" id="PS50833">
    <property type="entry name" value="BRIX"/>
    <property type="match status" value="1"/>
</dbReference>
<organism evidence="3">
    <name type="scientific">Micromonas pusilla (strain CCMP1545)</name>
    <name type="common">Picoplanktonic green alga</name>
    <dbReference type="NCBI Taxonomy" id="564608"/>
    <lineage>
        <taxon>Eukaryota</taxon>
        <taxon>Viridiplantae</taxon>
        <taxon>Chlorophyta</taxon>
        <taxon>Mamiellophyceae</taxon>
        <taxon>Mamiellales</taxon>
        <taxon>Mamiellaceae</taxon>
        <taxon>Micromonas</taxon>
    </lineage>
</organism>
<accession>C1ML18</accession>